<evidence type="ECO:0000259" key="1">
    <source>
        <dbReference type="Pfam" id="PF12697"/>
    </source>
</evidence>
<reference evidence="3" key="1">
    <citation type="submission" date="2016-10" db="EMBL/GenBank/DDBJ databases">
        <authorList>
            <person name="Varghese N."/>
            <person name="Submissions S."/>
        </authorList>
    </citation>
    <scope>NUCLEOTIDE SEQUENCE [LARGE SCALE GENOMIC DNA]</scope>
    <source>
        <strain evidence="3">DSM 44142</strain>
    </source>
</reference>
<dbReference type="Proteomes" id="UP000183053">
    <property type="component" value="Unassembled WGS sequence"/>
</dbReference>
<dbReference type="InterPro" id="IPR050266">
    <property type="entry name" value="AB_hydrolase_sf"/>
</dbReference>
<dbReference type="GO" id="GO:0016020">
    <property type="term" value="C:membrane"/>
    <property type="evidence" value="ECO:0007669"/>
    <property type="project" value="TreeGrafter"/>
</dbReference>
<evidence type="ECO:0000313" key="3">
    <source>
        <dbReference type="Proteomes" id="UP000183053"/>
    </source>
</evidence>
<dbReference type="EMBL" id="FNLF01000002">
    <property type="protein sequence ID" value="SDQ92166.1"/>
    <property type="molecule type" value="Genomic_DNA"/>
</dbReference>
<name>A0A1H1EVK1_9ACTN</name>
<dbReference type="Gene3D" id="3.40.50.1820">
    <property type="entry name" value="alpha/beta hydrolase"/>
    <property type="match status" value="1"/>
</dbReference>
<dbReference type="Pfam" id="PF12697">
    <property type="entry name" value="Abhydrolase_6"/>
    <property type="match status" value="1"/>
</dbReference>
<feature type="domain" description="AB hydrolase-1" evidence="1">
    <location>
        <begin position="36"/>
        <end position="282"/>
    </location>
</feature>
<sequence>MHTQGDSTYLPTRDGRQLHAAVLPGPVDAPAGRPLVVFEAGAGGTRSTWGTTQPLLRDATTTVAYDRSGLGRSEPDAADRTFGRMADDLNDLLDGLAAGDPDRRFVLAGHSLGGVISRLAASRRPERIAGLVLVDPSEEGAEDVFRGNPERRVAISKVVMRVLARTGLLRLLGGIAFRRLPADVRADLAAEATTPRAVATMEQELATFYTELASWRQSAPDLGGLPVTVISGVKSGGLGAKVRLRVNEAHARRAAASPHGRHVLAEESGHQVPLTEPALVAAEIRRMVENA</sequence>
<accession>A0A1H1EVK1</accession>
<evidence type="ECO:0000313" key="2">
    <source>
        <dbReference type="EMBL" id="SDQ92166.1"/>
    </source>
</evidence>
<dbReference type="PANTHER" id="PTHR43798">
    <property type="entry name" value="MONOACYLGLYCEROL LIPASE"/>
    <property type="match status" value="1"/>
</dbReference>
<keyword evidence="3" id="KW-1185">Reference proteome</keyword>
<organism evidence="2 3">
    <name type="scientific">Tsukamurella pulmonis</name>
    <dbReference type="NCBI Taxonomy" id="47312"/>
    <lineage>
        <taxon>Bacteria</taxon>
        <taxon>Bacillati</taxon>
        <taxon>Actinomycetota</taxon>
        <taxon>Actinomycetes</taxon>
        <taxon>Mycobacteriales</taxon>
        <taxon>Tsukamurellaceae</taxon>
        <taxon>Tsukamurella</taxon>
    </lineage>
</organism>
<gene>
    <name evidence="2" type="ORF">SAMN04489765_2358</name>
</gene>
<dbReference type="RefSeq" id="WP_068565344.1">
    <property type="nucleotide sequence ID" value="NZ_FNLF01000002.1"/>
</dbReference>
<dbReference type="SUPFAM" id="SSF53474">
    <property type="entry name" value="alpha/beta-Hydrolases"/>
    <property type="match status" value="1"/>
</dbReference>
<dbReference type="InterPro" id="IPR029058">
    <property type="entry name" value="AB_hydrolase_fold"/>
</dbReference>
<dbReference type="PANTHER" id="PTHR43798:SF5">
    <property type="entry name" value="MONOACYLGLYCEROL LIPASE ABHD6"/>
    <property type="match status" value="1"/>
</dbReference>
<dbReference type="GO" id="GO:0047372">
    <property type="term" value="F:monoacylglycerol lipase activity"/>
    <property type="evidence" value="ECO:0007669"/>
    <property type="project" value="TreeGrafter"/>
</dbReference>
<dbReference type="AlphaFoldDB" id="A0A1H1EVK1"/>
<dbReference type="GO" id="GO:0046464">
    <property type="term" value="P:acylglycerol catabolic process"/>
    <property type="evidence" value="ECO:0007669"/>
    <property type="project" value="TreeGrafter"/>
</dbReference>
<protein>
    <submittedName>
        <fullName evidence="2">Pimeloyl-ACP methyl ester carboxylesterase</fullName>
    </submittedName>
</protein>
<dbReference type="InterPro" id="IPR000073">
    <property type="entry name" value="AB_hydrolase_1"/>
</dbReference>
<dbReference type="STRING" id="47312.SAMN04489765_2358"/>
<dbReference type="OrthoDB" id="7185741at2"/>
<proteinExistence type="predicted"/>
<dbReference type="PRINTS" id="PR00111">
    <property type="entry name" value="ABHYDROLASE"/>
</dbReference>